<dbReference type="InterPro" id="IPR050834">
    <property type="entry name" value="Glycosyltransf_2"/>
</dbReference>
<dbReference type="Gene3D" id="3.40.50.2000">
    <property type="entry name" value="Glycogen Phosphorylase B"/>
    <property type="match status" value="1"/>
</dbReference>
<dbReference type="Pfam" id="PF00535">
    <property type="entry name" value="Glycos_transf_2"/>
    <property type="match status" value="1"/>
</dbReference>
<dbReference type="InterPro" id="IPR029044">
    <property type="entry name" value="Nucleotide-diphossugar_trans"/>
</dbReference>
<dbReference type="SUPFAM" id="SSF53448">
    <property type="entry name" value="Nucleotide-diphospho-sugar transferases"/>
    <property type="match status" value="1"/>
</dbReference>
<proteinExistence type="predicted"/>
<dbReference type="CDD" id="cd00761">
    <property type="entry name" value="Glyco_tranf_GTA_type"/>
    <property type="match status" value="1"/>
</dbReference>
<evidence type="ECO:0000259" key="1">
    <source>
        <dbReference type="Pfam" id="PF00535"/>
    </source>
</evidence>
<evidence type="ECO:0000313" key="3">
    <source>
        <dbReference type="Proteomes" id="UP000262583"/>
    </source>
</evidence>
<dbReference type="KEGG" id="schv:BRCON_0775"/>
<protein>
    <submittedName>
        <fullName evidence="2">Putative glycosyl transferase</fullName>
    </submittedName>
</protein>
<dbReference type="Proteomes" id="UP000262583">
    <property type="component" value="Chromosome"/>
</dbReference>
<keyword evidence="2" id="KW-0808">Transferase</keyword>
<accession>A0A2Z4Y4A9</accession>
<dbReference type="InterPro" id="IPR001173">
    <property type="entry name" value="Glyco_trans_2-like"/>
</dbReference>
<dbReference type="SUPFAM" id="SSF53756">
    <property type="entry name" value="UDP-Glycosyltransferase/glycogen phosphorylase"/>
    <property type="match status" value="1"/>
</dbReference>
<evidence type="ECO:0000313" key="2">
    <source>
        <dbReference type="EMBL" id="AXA35552.1"/>
    </source>
</evidence>
<dbReference type="InterPro" id="IPR002201">
    <property type="entry name" value="Glyco_trans_9"/>
</dbReference>
<feature type="domain" description="Glycosyltransferase 2-like" evidence="1">
    <location>
        <begin position="15"/>
        <end position="140"/>
    </location>
</feature>
<dbReference type="PANTHER" id="PTHR43685:SF2">
    <property type="entry name" value="GLYCOSYLTRANSFERASE 2-LIKE DOMAIN-CONTAINING PROTEIN"/>
    <property type="match status" value="1"/>
</dbReference>
<dbReference type="CDD" id="cd03789">
    <property type="entry name" value="GT9_LPS_heptosyltransferase"/>
    <property type="match status" value="1"/>
</dbReference>
<reference evidence="2 3" key="1">
    <citation type="submission" date="2018-05" db="EMBL/GenBank/DDBJ databases">
        <title>A metagenomic window into the 2 km-deep terrestrial subsurface aquifer revealed taxonomically and functionally diverse microbial community comprising novel uncultured bacterial lineages.</title>
        <authorList>
            <person name="Kadnikov V.V."/>
            <person name="Mardanov A.V."/>
            <person name="Beletsky A.V."/>
            <person name="Banks D."/>
            <person name="Pimenov N.V."/>
            <person name="Frank Y.A."/>
            <person name="Karnachuk O.V."/>
            <person name="Ravin N.V."/>
        </authorList>
    </citation>
    <scope>NUCLEOTIDE SEQUENCE [LARGE SCALE GENOMIC DNA]</scope>
    <source>
        <strain evidence="2">BY</strain>
    </source>
</reference>
<dbReference type="PANTHER" id="PTHR43685">
    <property type="entry name" value="GLYCOSYLTRANSFERASE"/>
    <property type="match status" value="1"/>
</dbReference>
<dbReference type="GO" id="GO:0016757">
    <property type="term" value="F:glycosyltransferase activity"/>
    <property type="evidence" value="ECO:0007669"/>
    <property type="project" value="InterPro"/>
</dbReference>
<organism evidence="2 3">
    <name type="scientific">Sumerlaea chitinivorans</name>
    <dbReference type="NCBI Taxonomy" id="2250252"/>
    <lineage>
        <taxon>Bacteria</taxon>
        <taxon>Candidatus Sumerlaeota</taxon>
        <taxon>Candidatus Sumerlaeia</taxon>
        <taxon>Candidatus Sumerlaeales</taxon>
        <taxon>Candidatus Sumerlaeaceae</taxon>
        <taxon>Candidatus Sumerlaea</taxon>
    </lineage>
</organism>
<dbReference type="AlphaFoldDB" id="A0A2Z4Y4A9"/>
<dbReference type="Gene3D" id="3.90.550.10">
    <property type="entry name" value="Spore Coat Polysaccharide Biosynthesis Protein SpsA, Chain A"/>
    <property type="match status" value="1"/>
</dbReference>
<sequence length="681" mass="77144">MELAVVPSLPEIQLSIIILTRNRLDILRECIAALLPHTAPGDEILICDTGSNDGTVAWLSTLPPPVRFTVVPDSKADFATARNFAVQEAKGSWIAFTDDDCIPAHDWIARIKHNLTHFQAVGGPVLPGKLYAYPRWWSGEFAWTIGMSPRGLVRRQDDCYPATANLAAHRHLFEMLPFAPMPTSMGPDEQYLAGREDAQWWFEARRRGWRLHIDLRQIVFHKVPAERILWRYVIRRAEMDGAAAGKRFPNKEIARHAAIEGSRIATQLWLRPWQWMSKPAQCSEQYVWATRQLALAKHATAAQATSKERLDSLIVEGVCRALRHEVGVIRLRAKRAFRPKLAIPDPPRHLLIAAPTYLGDTVLLQPVVRLLAETWPHANIVVWTAFPEILRTTDPRIQIISTDPANEAEVQRYALCASQLNFVPYYHFGSRNLWRNILSTRGITFDTDVGFSKVSDYFLSAHRVHKRFDVHEHLNLLNLVSLWPLVGELQPPRLSPDPEVWEQLTSVYPQLRGQRFATLHVDTALEMKRWPVERWAYLGKICRDKLRLHSVFIGNLQASDIAEELVKELGHEHATNACGISLTQLISLIAHAKLAIGPCSGPKHIAYACQTPTFTLYGAVSETRWGAWFDRELHGFIRSPIQYLSPLEQTGLPENYAMLLISAEEAGEALLKHARKLGVSR</sequence>
<dbReference type="Pfam" id="PF01075">
    <property type="entry name" value="Glyco_transf_9"/>
    <property type="match status" value="1"/>
</dbReference>
<dbReference type="EMBL" id="CP030759">
    <property type="protein sequence ID" value="AXA35552.1"/>
    <property type="molecule type" value="Genomic_DNA"/>
</dbReference>
<gene>
    <name evidence="2" type="ORF">BRCON_0775</name>
</gene>
<name>A0A2Z4Y4A9_SUMC1</name>